<dbReference type="InterPro" id="IPR029033">
    <property type="entry name" value="His_PPase_superfam"/>
</dbReference>
<comment type="similarity">
    <text evidence="1">Belongs to the phosphoglycerate mutase family. BPG-dependent PGAM subfamily.</text>
</comment>
<dbReference type="InterPro" id="IPR005952">
    <property type="entry name" value="Phosphogly_mut1"/>
</dbReference>
<dbReference type="SUPFAM" id="SSF53254">
    <property type="entry name" value="Phosphoglycerate mutase-like"/>
    <property type="match status" value="1"/>
</dbReference>
<dbReference type="RefSeq" id="WP_204863648.1">
    <property type="nucleotide sequence ID" value="NZ_JACJKH010000003.1"/>
</dbReference>
<keyword evidence="6" id="KW-1185">Reference proteome</keyword>
<evidence type="ECO:0000256" key="3">
    <source>
        <dbReference type="ARBA" id="ARBA00023152"/>
    </source>
</evidence>
<dbReference type="Gene3D" id="3.40.50.1240">
    <property type="entry name" value="Phosphoglycerate mutase-like"/>
    <property type="match status" value="1"/>
</dbReference>
<dbReference type="Proteomes" id="UP000775686">
    <property type="component" value="Unassembled WGS sequence"/>
</dbReference>
<dbReference type="SMART" id="SM00855">
    <property type="entry name" value="PGAM"/>
    <property type="match status" value="1"/>
</dbReference>
<comment type="caution">
    <text evidence="5">The sequence shown here is derived from an EMBL/GenBank/DDBJ whole genome shotgun (WGS) entry which is preliminary data.</text>
</comment>
<proteinExistence type="inferred from homology"/>
<evidence type="ECO:0000256" key="2">
    <source>
        <dbReference type="ARBA" id="ARBA00012028"/>
    </source>
</evidence>
<dbReference type="PANTHER" id="PTHR11931">
    <property type="entry name" value="PHOSPHOGLYCERATE MUTASE"/>
    <property type="match status" value="1"/>
</dbReference>
<dbReference type="Pfam" id="PF00300">
    <property type="entry name" value="His_Phos_1"/>
    <property type="match status" value="1"/>
</dbReference>
<sequence length="215" mass="24766">MQIYFVRHSETQWNALGRLQGESDVPLSEQGKKLADITGAALENVPFDIAYVSPYIRARQTAAHLLRRRQIPVFEDERIREITWGKWDGLTAKEIEKMGKKEEYQLFYTDPFRFQGAPDGETIRQVCQRGREFLDDLTGRKDLSESTVLVVTHGCAVRGILNHLYEDPKNFWQEGVPPNCAVTVVEAKGETLKIIEKDQIFYDPSQIRNHYVPEP</sequence>
<evidence type="ECO:0000256" key="4">
    <source>
        <dbReference type="ARBA" id="ARBA00023235"/>
    </source>
</evidence>
<reference evidence="5 6" key="1">
    <citation type="journal article" date="2021" name="Sci. Rep.">
        <title>The distribution of antibiotic resistance genes in chicken gut microbiota commensals.</title>
        <authorList>
            <person name="Juricova H."/>
            <person name="Matiasovicova J."/>
            <person name="Kubasova T."/>
            <person name="Cejkova D."/>
            <person name="Rychlik I."/>
        </authorList>
    </citation>
    <scope>NUCLEOTIDE SEQUENCE [LARGE SCALE GENOMIC DNA]</scope>
    <source>
        <strain evidence="5 6">An770</strain>
    </source>
</reference>
<keyword evidence="4" id="KW-0413">Isomerase</keyword>
<dbReference type="InterPro" id="IPR013078">
    <property type="entry name" value="His_Pase_superF_clade-1"/>
</dbReference>
<dbReference type="CDD" id="cd07067">
    <property type="entry name" value="HP_PGM_like"/>
    <property type="match status" value="1"/>
</dbReference>
<dbReference type="EMBL" id="JACJKH010000003">
    <property type="protein sequence ID" value="MBM6743137.1"/>
    <property type="molecule type" value="Genomic_DNA"/>
</dbReference>
<gene>
    <name evidence="5" type="ORF">H6A32_02230</name>
</gene>
<name>A0ABS2EDZ4_9FIRM</name>
<protein>
    <recommendedName>
        <fullName evidence="2">phosphoglycerate mutase (2,3-diphosphoglycerate-dependent)</fullName>
        <ecNumber evidence="2">5.4.2.11</ecNumber>
    </recommendedName>
</protein>
<evidence type="ECO:0000256" key="1">
    <source>
        <dbReference type="ARBA" id="ARBA00006717"/>
    </source>
</evidence>
<evidence type="ECO:0000313" key="6">
    <source>
        <dbReference type="Proteomes" id="UP000775686"/>
    </source>
</evidence>
<dbReference type="EC" id="5.4.2.11" evidence="2"/>
<organism evidence="5 6">
    <name type="scientific">Drancourtella massiliensis</name>
    <dbReference type="NCBI Taxonomy" id="1632013"/>
    <lineage>
        <taxon>Bacteria</taxon>
        <taxon>Bacillati</taxon>
        <taxon>Bacillota</taxon>
        <taxon>Clostridia</taxon>
        <taxon>Eubacteriales</taxon>
        <taxon>Oscillospiraceae</taxon>
        <taxon>Drancourtella</taxon>
    </lineage>
</organism>
<accession>A0ABS2EDZ4</accession>
<evidence type="ECO:0000313" key="5">
    <source>
        <dbReference type="EMBL" id="MBM6743137.1"/>
    </source>
</evidence>
<keyword evidence="3" id="KW-0324">Glycolysis</keyword>